<dbReference type="EMBL" id="CAJVRC010000872">
    <property type="protein sequence ID" value="CAG8901891.1"/>
    <property type="molecule type" value="Genomic_DNA"/>
</dbReference>
<evidence type="ECO:0000259" key="4">
    <source>
        <dbReference type="PROSITE" id="PS50089"/>
    </source>
</evidence>
<evidence type="ECO:0000256" key="1">
    <source>
        <dbReference type="PROSITE-ProRule" id="PRU00175"/>
    </source>
</evidence>
<feature type="region of interest" description="Disordered" evidence="2">
    <location>
        <begin position="1"/>
        <end position="23"/>
    </location>
</feature>
<evidence type="ECO:0000313" key="6">
    <source>
        <dbReference type="Proteomes" id="UP001154252"/>
    </source>
</evidence>
<dbReference type="FunFam" id="3.30.40.10:FF:000539">
    <property type="entry name" value="Ring finger domain protein"/>
    <property type="match status" value="1"/>
</dbReference>
<accession>A0A9W4P479</accession>
<dbReference type="PANTHER" id="PTHR22765:SF434">
    <property type="entry name" value="GB|AAD18119.1-RELATED"/>
    <property type="match status" value="1"/>
</dbReference>
<dbReference type="InterPro" id="IPR001841">
    <property type="entry name" value="Znf_RING"/>
</dbReference>
<gene>
    <name evidence="5" type="ORF">PEGY_LOCUS6637</name>
</gene>
<feature type="transmembrane region" description="Helical" evidence="3">
    <location>
        <begin position="32"/>
        <end position="51"/>
    </location>
</feature>
<evidence type="ECO:0000256" key="2">
    <source>
        <dbReference type="SAM" id="MobiDB-lite"/>
    </source>
</evidence>
<comment type="caution">
    <text evidence="5">The sequence shown here is derived from an EMBL/GenBank/DDBJ whole genome shotgun (WGS) entry which is preliminary data.</text>
</comment>
<organism evidence="5 6">
    <name type="scientific">Penicillium egyptiacum</name>
    <dbReference type="NCBI Taxonomy" id="1303716"/>
    <lineage>
        <taxon>Eukaryota</taxon>
        <taxon>Fungi</taxon>
        <taxon>Dikarya</taxon>
        <taxon>Ascomycota</taxon>
        <taxon>Pezizomycotina</taxon>
        <taxon>Eurotiomycetes</taxon>
        <taxon>Eurotiomycetidae</taxon>
        <taxon>Eurotiales</taxon>
        <taxon>Aspergillaceae</taxon>
        <taxon>Penicillium</taxon>
    </lineage>
</organism>
<dbReference type="Pfam" id="PF13639">
    <property type="entry name" value="zf-RING_2"/>
    <property type="match status" value="1"/>
</dbReference>
<evidence type="ECO:0000313" key="5">
    <source>
        <dbReference type="EMBL" id="CAG8901891.1"/>
    </source>
</evidence>
<dbReference type="Gene3D" id="3.30.40.10">
    <property type="entry name" value="Zinc/RING finger domain, C3HC4 (zinc finger)"/>
    <property type="match status" value="1"/>
</dbReference>
<reference evidence="5" key="1">
    <citation type="submission" date="2021-07" db="EMBL/GenBank/DDBJ databases">
        <authorList>
            <person name="Branca A.L. A."/>
        </authorList>
    </citation>
    <scope>NUCLEOTIDE SEQUENCE</scope>
</reference>
<dbReference type="GO" id="GO:0061630">
    <property type="term" value="F:ubiquitin protein ligase activity"/>
    <property type="evidence" value="ECO:0007669"/>
    <property type="project" value="TreeGrafter"/>
</dbReference>
<sequence length="459" mass="50072">MSATSASSSAATTTASSGGEGSGSNNATSSPLLFFVALGFGVVFTNLWYFASYSLCPGQQTSVSEMVSNGHRRIIVGVKYCFRYNQRNRQLRSEEVGEPIDLVTMPRPHRRRREKRLMTMDEVNGRFPLVKYKVWRSSRANQGLSTEGGITAPSSRPQSLKDDSDVVTTAVGVHTATISPSIKRHGRVDSNDTSQTPIQELQDGPPVQTSEEKGPTVSGMPSTQQSVGAGIQKEKWQHENMNIDLEDHDGDACIRNAVPADLLPNPGDSCAICLDIIEDDDDIRGLACGHAFHASCVDPWLTSRRACCPLCKADYYVPKPRAQTEAQSVADRQGGRTASTHPDAILRPPRVAWSGGRANGFRAQMGLPSRIFQSTSPEERDISPTREQHVRGGHDQPWDPAHASDSSGQPTWSRFVPTRLRQISFHFPSSRRPAAVGSSPVDPLPSERRTPRQVEAGTT</sequence>
<feature type="region of interest" description="Disordered" evidence="2">
    <location>
        <begin position="177"/>
        <end position="226"/>
    </location>
</feature>
<dbReference type="InterPro" id="IPR051826">
    <property type="entry name" value="E3_ubiquitin-ligase_domain"/>
</dbReference>
<feature type="region of interest" description="Disordered" evidence="2">
    <location>
        <begin position="323"/>
        <end position="412"/>
    </location>
</feature>
<keyword evidence="3" id="KW-1133">Transmembrane helix</keyword>
<keyword evidence="6" id="KW-1185">Reference proteome</keyword>
<dbReference type="GO" id="GO:0005737">
    <property type="term" value="C:cytoplasm"/>
    <property type="evidence" value="ECO:0007669"/>
    <property type="project" value="TreeGrafter"/>
</dbReference>
<keyword evidence="1" id="KW-0862">Zinc</keyword>
<dbReference type="OrthoDB" id="8062037at2759"/>
<dbReference type="PANTHER" id="PTHR22765">
    <property type="entry name" value="RING FINGER AND PROTEASE ASSOCIATED DOMAIN-CONTAINING"/>
    <property type="match status" value="1"/>
</dbReference>
<feature type="region of interest" description="Disordered" evidence="2">
    <location>
        <begin position="142"/>
        <end position="165"/>
    </location>
</feature>
<dbReference type="SMART" id="SM00184">
    <property type="entry name" value="RING"/>
    <property type="match status" value="1"/>
</dbReference>
<dbReference type="Proteomes" id="UP001154252">
    <property type="component" value="Unassembled WGS sequence"/>
</dbReference>
<dbReference type="GO" id="GO:0008270">
    <property type="term" value="F:zinc ion binding"/>
    <property type="evidence" value="ECO:0007669"/>
    <property type="project" value="UniProtKB-KW"/>
</dbReference>
<keyword evidence="1" id="KW-0863">Zinc-finger</keyword>
<feature type="compositionally biased region" description="Basic and acidic residues" evidence="2">
    <location>
        <begin position="377"/>
        <end position="397"/>
    </location>
</feature>
<feature type="domain" description="RING-type" evidence="4">
    <location>
        <begin position="270"/>
        <end position="312"/>
    </location>
</feature>
<feature type="region of interest" description="Disordered" evidence="2">
    <location>
        <begin position="426"/>
        <end position="459"/>
    </location>
</feature>
<dbReference type="PROSITE" id="PS50089">
    <property type="entry name" value="ZF_RING_2"/>
    <property type="match status" value="1"/>
</dbReference>
<dbReference type="SUPFAM" id="SSF57850">
    <property type="entry name" value="RING/U-box"/>
    <property type="match status" value="1"/>
</dbReference>
<protein>
    <recommendedName>
        <fullName evidence="4">RING-type domain-containing protein</fullName>
    </recommendedName>
</protein>
<dbReference type="GO" id="GO:0006511">
    <property type="term" value="P:ubiquitin-dependent protein catabolic process"/>
    <property type="evidence" value="ECO:0007669"/>
    <property type="project" value="TreeGrafter"/>
</dbReference>
<dbReference type="InterPro" id="IPR013083">
    <property type="entry name" value="Znf_RING/FYVE/PHD"/>
</dbReference>
<name>A0A9W4P479_9EURO</name>
<proteinExistence type="predicted"/>
<keyword evidence="3" id="KW-0812">Transmembrane</keyword>
<keyword evidence="3" id="KW-0472">Membrane</keyword>
<evidence type="ECO:0000256" key="3">
    <source>
        <dbReference type="SAM" id="Phobius"/>
    </source>
</evidence>
<keyword evidence="1" id="KW-0479">Metal-binding</keyword>
<dbReference type="CDD" id="cd16473">
    <property type="entry name" value="RING-H2_RNF103"/>
    <property type="match status" value="1"/>
</dbReference>
<dbReference type="AlphaFoldDB" id="A0A9W4P479"/>